<organism evidence="2 3">
    <name type="scientific">Aspergillus tanneri</name>
    <dbReference type="NCBI Taxonomy" id="1220188"/>
    <lineage>
        <taxon>Eukaryota</taxon>
        <taxon>Fungi</taxon>
        <taxon>Dikarya</taxon>
        <taxon>Ascomycota</taxon>
        <taxon>Pezizomycotina</taxon>
        <taxon>Eurotiomycetes</taxon>
        <taxon>Eurotiomycetidae</taxon>
        <taxon>Eurotiales</taxon>
        <taxon>Aspergillaceae</taxon>
        <taxon>Aspergillus</taxon>
        <taxon>Aspergillus subgen. Circumdati</taxon>
    </lineage>
</organism>
<sequence>MPASRVLDKVPLHMASDPHPPPLMENLCSSALAVAAGSLFFASGSKEERINRIGILEDNRRYHLAIGLGGLQVFSTYFISIRVRC</sequence>
<gene>
    <name evidence="2" type="ORF">EYZ11_006111</name>
</gene>
<evidence type="ECO:0000313" key="3">
    <source>
        <dbReference type="Proteomes" id="UP000308092"/>
    </source>
</evidence>
<dbReference type="Proteomes" id="UP000308092">
    <property type="component" value="Unassembled WGS sequence"/>
</dbReference>
<keyword evidence="1" id="KW-0472">Membrane</keyword>
<keyword evidence="1" id="KW-1133">Transmembrane helix</keyword>
<feature type="transmembrane region" description="Helical" evidence="1">
    <location>
        <begin position="23"/>
        <end position="42"/>
    </location>
</feature>
<dbReference type="AlphaFoldDB" id="A0A4V3UPA7"/>
<keyword evidence="1" id="KW-0812">Transmembrane</keyword>
<dbReference type="VEuPathDB" id="FungiDB:EYZ11_006111"/>
<feature type="transmembrane region" description="Helical" evidence="1">
    <location>
        <begin position="62"/>
        <end position="81"/>
    </location>
</feature>
<evidence type="ECO:0000313" key="2">
    <source>
        <dbReference type="EMBL" id="THC94414.1"/>
    </source>
</evidence>
<accession>A0A4V3UPA7</accession>
<keyword evidence="3" id="KW-1185">Reference proteome</keyword>
<protein>
    <submittedName>
        <fullName evidence="2">Uncharacterized protein</fullName>
    </submittedName>
</protein>
<reference evidence="2 3" key="1">
    <citation type="submission" date="2019-03" db="EMBL/GenBank/DDBJ databases">
        <title>The genome sequence of a newly discovered highly antifungal drug resistant Aspergillus species, Aspergillus tanneri NIH 1004.</title>
        <authorList>
            <person name="Mounaud S."/>
            <person name="Singh I."/>
            <person name="Joardar V."/>
            <person name="Pakala S."/>
            <person name="Pakala S."/>
            <person name="Venepally P."/>
            <person name="Hoover J."/>
            <person name="Nierman W."/>
            <person name="Chung J."/>
            <person name="Losada L."/>
        </authorList>
    </citation>
    <scope>NUCLEOTIDE SEQUENCE [LARGE SCALE GENOMIC DNA]</scope>
    <source>
        <strain evidence="2 3">NIH1004</strain>
    </source>
</reference>
<name>A0A4V3UPA7_9EURO</name>
<proteinExistence type="predicted"/>
<evidence type="ECO:0000256" key="1">
    <source>
        <dbReference type="SAM" id="Phobius"/>
    </source>
</evidence>
<comment type="caution">
    <text evidence="2">The sequence shown here is derived from an EMBL/GenBank/DDBJ whole genome shotgun (WGS) entry which is preliminary data.</text>
</comment>
<dbReference type="EMBL" id="SOSA01000209">
    <property type="protein sequence ID" value="THC94414.1"/>
    <property type="molecule type" value="Genomic_DNA"/>
</dbReference>